<dbReference type="Proteomes" id="UP000249451">
    <property type="component" value="Unassembled WGS sequence"/>
</dbReference>
<dbReference type="InterPro" id="IPR008220">
    <property type="entry name" value="HAT_MetX-like"/>
</dbReference>
<evidence type="ECO:0000256" key="2">
    <source>
        <dbReference type="HAMAP-Rule" id="MF_00296"/>
    </source>
</evidence>
<dbReference type="EC" id="2.3.1.31" evidence="2"/>
<comment type="subunit">
    <text evidence="2">Homodimer.</text>
</comment>
<dbReference type="GO" id="GO:0004414">
    <property type="term" value="F:homoserine O-acetyltransferase activity"/>
    <property type="evidence" value="ECO:0007669"/>
    <property type="project" value="UniProtKB-UniRule"/>
</dbReference>
<evidence type="ECO:0000256" key="3">
    <source>
        <dbReference type="PIRSR" id="PIRSR000443-1"/>
    </source>
</evidence>
<feature type="active site" evidence="2 3">
    <location>
        <position position="348"/>
    </location>
</feature>
<feature type="binding site" evidence="2">
    <location>
        <position position="220"/>
    </location>
    <ligand>
        <name>substrate</name>
    </ligand>
</feature>
<name>A0A2W5BDH3_9CORY</name>
<dbReference type="Pfam" id="PF00561">
    <property type="entry name" value="Abhydrolase_1"/>
    <property type="match status" value="1"/>
</dbReference>
<comment type="function">
    <text evidence="2">Transfers an acetyl group from acetyl-CoA to L-homoserine, forming acetyl-L-homoserine.</text>
</comment>
<evidence type="ECO:0000259" key="4">
    <source>
        <dbReference type="Pfam" id="PF00561"/>
    </source>
</evidence>
<dbReference type="InterPro" id="IPR029058">
    <property type="entry name" value="AB_hydrolase_fold"/>
</dbReference>
<evidence type="ECO:0000313" key="5">
    <source>
        <dbReference type="EMBL" id="PZP03913.1"/>
    </source>
</evidence>
<keyword evidence="1 2" id="KW-0808">Transferase</keyword>
<dbReference type="UniPathway" id="UPA00051">
    <property type="reaction ID" value="UER00074"/>
</dbReference>
<comment type="caution">
    <text evidence="5">The sequence shown here is derived from an EMBL/GenBank/DDBJ whole genome shotgun (WGS) entry which is preliminary data.</text>
</comment>
<feature type="binding site" evidence="2">
    <location>
        <position position="349"/>
    </location>
    <ligand>
        <name>substrate</name>
    </ligand>
</feature>
<comment type="catalytic activity">
    <reaction evidence="2">
        <text>L-homoserine + acetyl-CoA = O-acetyl-L-homoserine + CoA</text>
        <dbReference type="Rhea" id="RHEA:13701"/>
        <dbReference type="ChEBI" id="CHEBI:57287"/>
        <dbReference type="ChEBI" id="CHEBI:57288"/>
        <dbReference type="ChEBI" id="CHEBI:57476"/>
        <dbReference type="ChEBI" id="CHEBI:57716"/>
        <dbReference type="EC" id="2.3.1.31"/>
    </reaction>
</comment>
<evidence type="ECO:0000313" key="6">
    <source>
        <dbReference type="Proteomes" id="UP000249451"/>
    </source>
</evidence>
<dbReference type="PANTHER" id="PTHR32268">
    <property type="entry name" value="HOMOSERINE O-ACETYLTRANSFERASE"/>
    <property type="match status" value="1"/>
</dbReference>
<comment type="pathway">
    <text evidence="2">Amino-acid biosynthesis; L-methionine biosynthesis via de novo pathway; O-acetyl-L-homoserine from L-homoserine: step 1/1.</text>
</comment>
<dbReference type="InterPro" id="IPR000073">
    <property type="entry name" value="AB_hydrolase_1"/>
</dbReference>
<organism evidence="5 6">
    <name type="scientific">Corynebacterium urealyticum</name>
    <dbReference type="NCBI Taxonomy" id="43771"/>
    <lineage>
        <taxon>Bacteria</taxon>
        <taxon>Bacillati</taxon>
        <taxon>Actinomycetota</taxon>
        <taxon>Actinomycetes</taxon>
        <taxon>Mycobacteriales</taxon>
        <taxon>Corynebacteriaceae</taxon>
        <taxon>Corynebacterium</taxon>
    </lineage>
</organism>
<gene>
    <name evidence="2" type="primary">metXA</name>
    <name evidence="5" type="ORF">DI609_00150</name>
</gene>
<feature type="active site" evidence="2 3">
    <location>
        <position position="318"/>
    </location>
</feature>
<keyword evidence="2" id="KW-0963">Cytoplasm</keyword>
<dbReference type="GO" id="GO:0009092">
    <property type="term" value="P:homoserine metabolic process"/>
    <property type="evidence" value="ECO:0007669"/>
    <property type="project" value="TreeGrafter"/>
</dbReference>
<comment type="similarity">
    <text evidence="2">Belongs to the AB hydrolase superfamily. MetX family.</text>
</comment>
<proteinExistence type="inferred from homology"/>
<dbReference type="PANTHER" id="PTHR32268:SF11">
    <property type="entry name" value="HOMOSERINE O-ACETYLTRANSFERASE"/>
    <property type="match status" value="1"/>
</dbReference>
<reference evidence="5 6" key="1">
    <citation type="submission" date="2017-11" db="EMBL/GenBank/DDBJ databases">
        <title>Infants hospitalized years apart are colonized by the same room-sourced microbial strains.</title>
        <authorList>
            <person name="Brooks B."/>
            <person name="Olm M.R."/>
            <person name="Firek B.A."/>
            <person name="Baker R."/>
            <person name="Thomas B.C."/>
            <person name="Morowitz M.J."/>
            <person name="Banfield J.F."/>
        </authorList>
    </citation>
    <scope>NUCLEOTIDE SEQUENCE [LARGE SCALE GENOMIC DNA]</scope>
    <source>
        <strain evidence="5">S2_012_000_R3_87</strain>
    </source>
</reference>
<dbReference type="AlphaFoldDB" id="A0A2W5BDH3"/>
<dbReference type="EMBL" id="QFNY01000002">
    <property type="protein sequence ID" value="PZP03913.1"/>
    <property type="molecule type" value="Genomic_DNA"/>
</dbReference>
<keyword evidence="2" id="KW-0012">Acyltransferase</keyword>
<feature type="domain" description="AB hydrolase-1" evidence="4">
    <location>
        <begin position="55"/>
        <end position="353"/>
    </location>
</feature>
<protein>
    <recommendedName>
        <fullName evidence="2">Homoserine O-acetyltransferase</fullName>
        <shortName evidence="2">HAT</shortName>
        <ecNumber evidence="2">2.3.1.31</ecNumber>
    </recommendedName>
    <alternativeName>
        <fullName evidence="2">Homoserine transacetylase</fullName>
        <shortName evidence="2">HTA</shortName>
    </alternativeName>
</protein>
<evidence type="ECO:0000256" key="1">
    <source>
        <dbReference type="ARBA" id="ARBA00022679"/>
    </source>
</evidence>
<dbReference type="Gene3D" id="3.40.50.1820">
    <property type="entry name" value="alpha/beta hydrolase"/>
    <property type="match status" value="1"/>
</dbReference>
<comment type="caution">
    <text evidence="2">Lacks conserved residue(s) required for the propagation of feature annotation.</text>
</comment>
<dbReference type="SUPFAM" id="SSF53474">
    <property type="entry name" value="alpha/beta-Hydrolases"/>
    <property type="match status" value="1"/>
</dbReference>
<keyword evidence="2" id="KW-0028">Amino-acid biosynthesis</keyword>
<dbReference type="HAMAP" id="MF_00296">
    <property type="entry name" value="MetX_acyltransf"/>
    <property type="match status" value="1"/>
</dbReference>
<dbReference type="GO" id="GO:0005737">
    <property type="term" value="C:cytoplasm"/>
    <property type="evidence" value="ECO:0007669"/>
    <property type="project" value="UniProtKB-SubCell"/>
</dbReference>
<comment type="subcellular location">
    <subcellularLocation>
        <location evidence="2">Cytoplasm</location>
    </subcellularLocation>
</comment>
<dbReference type="NCBIfam" id="TIGR01392">
    <property type="entry name" value="homoserO_Ac_trn"/>
    <property type="match status" value="1"/>
</dbReference>
<accession>A0A2W5BDH3</accession>
<feature type="active site" description="Nucleophile" evidence="2 3">
    <location>
        <position position="150"/>
    </location>
</feature>
<sequence>MRSDLLPASGSYADIPIGEVLTEAGASIPETSLRLYAFYDAAEQAAVPTPPEERPIVLIEHALTGDGNATDWWADMVGVGKPIDTSKYLVLCANALGGCAGSTGPGSLHPEGGFWGSRFPGLSIRDLVQAEKQLLDVLEIPRVHVVAGASMGGARSLEWSLLYPEMMDAVLLIAVSARASAWQIGIQSAQIRVIEADPLWHGGDYYEAGMGPVWGLGEARRIAHLTYRGELEVDERFGVEPQRGENPLGKFRSPNQRFSVEGYLDRQAMKLRNRFDAGSYVTLTDALNRHDVGRDRGGMNAALGNSTVPTMVCGIDTDILYPYHQQEHLSRNLGAFLGLSQITSPTGHDGFLIEARQMGNVLEKFLTAAEELAENPEQRAEILQHHNR</sequence>
<dbReference type="GO" id="GO:0009086">
    <property type="term" value="P:methionine biosynthetic process"/>
    <property type="evidence" value="ECO:0007669"/>
    <property type="project" value="UniProtKB-UniRule"/>
</dbReference>
<keyword evidence="2" id="KW-0486">Methionine biosynthesis</keyword>
<dbReference type="NCBIfam" id="NF001209">
    <property type="entry name" value="PRK00175.1"/>
    <property type="match status" value="1"/>
</dbReference>
<dbReference type="PIRSF" id="PIRSF000443">
    <property type="entry name" value="Homoser_Ac_trans"/>
    <property type="match status" value="1"/>
</dbReference>